<evidence type="ECO:0000256" key="7">
    <source>
        <dbReference type="ARBA" id="ARBA00023157"/>
    </source>
</evidence>
<dbReference type="Pfam" id="PF00151">
    <property type="entry name" value="Lipase"/>
    <property type="match status" value="1"/>
</dbReference>
<protein>
    <recommendedName>
        <fullName evidence="4">phospholipase A1</fullName>
        <ecNumber evidence="4">3.1.1.32</ecNumber>
    </recommendedName>
</protein>
<dbReference type="GO" id="GO:0004806">
    <property type="term" value="F:triacylglycerol lipase activity"/>
    <property type="evidence" value="ECO:0007669"/>
    <property type="project" value="InterPro"/>
</dbReference>
<dbReference type="PRINTS" id="PR00821">
    <property type="entry name" value="TAGLIPASE"/>
</dbReference>
<proteinExistence type="inferred from homology"/>
<evidence type="ECO:0000313" key="12">
    <source>
        <dbReference type="Proteomes" id="UP000639338"/>
    </source>
</evidence>
<comment type="caution">
    <text evidence="11">The sequence shown here is derived from an EMBL/GenBank/DDBJ whole genome shotgun (WGS) entry which is preliminary data.</text>
</comment>
<dbReference type="AlphaFoldDB" id="A0A835CS32"/>
<dbReference type="PRINTS" id="PR00823">
    <property type="entry name" value="PANCLIPASE"/>
</dbReference>
<evidence type="ECO:0000256" key="3">
    <source>
        <dbReference type="ARBA" id="ARBA00010701"/>
    </source>
</evidence>
<feature type="chain" id="PRO_5032709107" description="phospholipase A1" evidence="9">
    <location>
        <begin position="17"/>
        <end position="378"/>
    </location>
</feature>
<dbReference type="InterPro" id="IPR000734">
    <property type="entry name" value="TAG_lipase"/>
</dbReference>
<dbReference type="GO" id="GO:0008970">
    <property type="term" value="F:phospholipase A1 activity"/>
    <property type="evidence" value="ECO:0007669"/>
    <property type="project" value="UniProtKB-EC"/>
</dbReference>
<evidence type="ECO:0000256" key="2">
    <source>
        <dbReference type="ARBA" id="ARBA00004613"/>
    </source>
</evidence>
<dbReference type="GO" id="GO:0016042">
    <property type="term" value="P:lipid catabolic process"/>
    <property type="evidence" value="ECO:0007669"/>
    <property type="project" value="TreeGrafter"/>
</dbReference>
<keyword evidence="12" id="KW-1185">Reference proteome</keyword>
<dbReference type="InterPro" id="IPR002331">
    <property type="entry name" value="Lipase_panc"/>
</dbReference>
<dbReference type="Gene3D" id="3.40.50.1820">
    <property type="entry name" value="alpha/beta hydrolase"/>
    <property type="match status" value="1"/>
</dbReference>
<keyword evidence="7" id="KW-1015">Disulfide bond</keyword>
<comment type="catalytic activity">
    <reaction evidence="1">
        <text>a 1,2-diacyl-sn-glycero-3-phosphocholine + H2O = a 2-acyl-sn-glycero-3-phosphocholine + a fatty acid + H(+)</text>
        <dbReference type="Rhea" id="RHEA:18689"/>
        <dbReference type="ChEBI" id="CHEBI:15377"/>
        <dbReference type="ChEBI" id="CHEBI:15378"/>
        <dbReference type="ChEBI" id="CHEBI:28868"/>
        <dbReference type="ChEBI" id="CHEBI:57643"/>
        <dbReference type="ChEBI" id="CHEBI:57875"/>
        <dbReference type="EC" id="3.1.1.32"/>
    </reaction>
</comment>
<organism evidence="11 12">
    <name type="scientific">Aphidius gifuensis</name>
    <name type="common">Parasitoid wasp</name>
    <dbReference type="NCBI Taxonomy" id="684658"/>
    <lineage>
        <taxon>Eukaryota</taxon>
        <taxon>Metazoa</taxon>
        <taxon>Ecdysozoa</taxon>
        <taxon>Arthropoda</taxon>
        <taxon>Hexapoda</taxon>
        <taxon>Insecta</taxon>
        <taxon>Pterygota</taxon>
        <taxon>Neoptera</taxon>
        <taxon>Endopterygota</taxon>
        <taxon>Hymenoptera</taxon>
        <taxon>Apocrita</taxon>
        <taxon>Ichneumonoidea</taxon>
        <taxon>Braconidae</taxon>
        <taxon>Aphidiinae</taxon>
        <taxon>Aphidius</taxon>
    </lineage>
</organism>
<dbReference type="SUPFAM" id="SSF53474">
    <property type="entry name" value="alpha/beta-Hydrolases"/>
    <property type="match status" value="1"/>
</dbReference>
<reference evidence="11 12" key="1">
    <citation type="submission" date="2020-08" db="EMBL/GenBank/DDBJ databases">
        <title>Aphidius gifuensis genome sequencing and assembly.</title>
        <authorList>
            <person name="Du Z."/>
        </authorList>
    </citation>
    <scope>NUCLEOTIDE SEQUENCE [LARGE SCALE GENOMIC DNA]</scope>
    <source>
        <strain evidence="11">YNYX2018</strain>
        <tissue evidence="11">Adults</tissue>
    </source>
</reference>
<dbReference type="OrthoDB" id="199913at2759"/>
<evidence type="ECO:0000256" key="8">
    <source>
        <dbReference type="RuleBase" id="RU004262"/>
    </source>
</evidence>
<accession>A0A835CS32</accession>
<dbReference type="PANTHER" id="PTHR11610">
    <property type="entry name" value="LIPASE"/>
    <property type="match status" value="1"/>
</dbReference>
<evidence type="ECO:0000313" key="11">
    <source>
        <dbReference type="EMBL" id="KAF7990845.1"/>
    </source>
</evidence>
<comment type="similarity">
    <text evidence="3 8">Belongs to the AB hydrolase superfamily. Lipase family.</text>
</comment>
<feature type="signal peptide" evidence="9">
    <location>
        <begin position="1"/>
        <end position="16"/>
    </location>
</feature>
<dbReference type="GO" id="GO:0005615">
    <property type="term" value="C:extracellular space"/>
    <property type="evidence" value="ECO:0007669"/>
    <property type="project" value="TreeGrafter"/>
</dbReference>
<evidence type="ECO:0000256" key="4">
    <source>
        <dbReference type="ARBA" id="ARBA00013179"/>
    </source>
</evidence>
<comment type="subcellular location">
    <subcellularLocation>
        <location evidence="2">Secreted</location>
    </subcellularLocation>
</comment>
<gene>
    <name evidence="11" type="ORF">HCN44_000650</name>
</gene>
<evidence type="ECO:0000256" key="9">
    <source>
        <dbReference type="SAM" id="SignalP"/>
    </source>
</evidence>
<dbReference type="EMBL" id="JACMRX010000004">
    <property type="protein sequence ID" value="KAF7990845.1"/>
    <property type="molecule type" value="Genomic_DNA"/>
</dbReference>
<evidence type="ECO:0000256" key="1">
    <source>
        <dbReference type="ARBA" id="ARBA00000111"/>
    </source>
</evidence>
<dbReference type="InterPro" id="IPR029058">
    <property type="entry name" value="AB_hydrolase_fold"/>
</dbReference>
<dbReference type="Proteomes" id="UP000639338">
    <property type="component" value="Unassembled WGS sequence"/>
</dbReference>
<feature type="domain" description="Lipase" evidence="10">
    <location>
        <begin position="22"/>
        <end position="341"/>
    </location>
</feature>
<evidence type="ECO:0000256" key="6">
    <source>
        <dbReference type="ARBA" id="ARBA00022801"/>
    </source>
</evidence>
<dbReference type="InterPro" id="IPR013818">
    <property type="entry name" value="Lipase"/>
</dbReference>
<keyword evidence="5" id="KW-0964">Secreted</keyword>
<evidence type="ECO:0000256" key="5">
    <source>
        <dbReference type="ARBA" id="ARBA00022525"/>
    </source>
</evidence>
<sequence length="378" mass="42928">MLFLIFILFYIKSVIATFGNDTVCYNELGCFDNNYPWFQILRPFPMPDSPQEVNTTFYFSNRETNKSYVETWPNIKMNVQFNASKPTYFITHGYSSDTNNNWFKNLTEAILYQKDANLFSVDWSKGSSGFYFSASSNTRIVAAEISRVIRYLMINNAADISKFHLMGHSLGSHVMSYVGKNISGINRITAMDPAQPGFQGRNSKIRLDDTDANFIDVLHTDGKPFLPFLGFGITKSVGTVDFYLNGGLFQPNCVVDGENFMYKSFYDVPNITLAILYNLATCSHSRAPRYMAAAIRENCNMWGYRYDAESSNLRYEKFIIKDSCNADTCSKIGLDTDEYPATGNFAMMTSGIYPFCLNDTDANNKMSRVLTTKKQQLN</sequence>
<name>A0A835CS32_APHGI</name>
<evidence type="ECO:0000259" key="10">
    <source>
        <dbReference type="Pfam" id="PF00151"/>
    </source>
</evidence>
<keyword evidence="6" id="KW-0378">Hydrolase</keyword>
<dbReference type="EC" id="3.1.1.32" evidence="4"/>
<keyword evidence="9" id="KW-0732">Signal</keyword>